<dbReference type="EMBL" id="CP002351">
    <property type="protein sequence ID" value="AEH51230.1"/>
    <property type="molecule type" value="Genomic_DNA"/>
</dbReference>
<dbReference type="OrthoDB" id="9762920at2"/>
<reference evidence="1 2" key="1">
    <citation type="submission" date="2010-11" db="EMBL/GenBank/DDBJ databases">
        <title>The complete genome of Thermotoga thermarum DSM 5069.</title>
        <authorList>
            <consortium name="US DOE Joint Genome Institute (JGI-PGF)"/>
            <person name="Lucas S."/>
            <person name="Copeland A."/>
            <person name="Lapidus A."/>
            <person name="Bruce D."/>
            <person name="Goodwin L."/>
            <person name="Pitluck S."/>
            <person name="Kyrpides N."/>
            <person name="Mavromatis K."/>
            <person name="Ivanova N."/>
            <person name="Zeytun A."/>
            <person name="Brettin T."/>
            <person name="Detter J.C."/>
            <person name="Tapia R."/>
            <person name="Han C."/>
            <person name="Land M."/>
            <person name="Hauser L."/>
            <person name="Markowitz V."/>
            <person name="Cheng J.-F."/>
            <person name="Hugenholtz P."/>
            <person name="Woyke T."/>
            <person name="Wu D."/>
            <person name="Spring S."/>
            <person name="Schroeder M."/>
            <person name="Brambilla E."/>
            <person name="Klenk H.-P."/>
            <person name="Eisen J.A."/>
        </authorList>
    </citation>
    <scope>NUCLEOTIDE SEQUENCE [LARGE SCALE GENOMIC DNA]</scope>
    <source>
        <strain evidence="1 2">DSM 5069</strain>
    </source>
</reference>
<dbReference type="HOGENOM" id="CLU_549654_0_0_0"/>
<dbReference type="Proteomes" id="UP000006804">
    <property type="component" value="Chromosome"/>
</dbReference>
<name>F7YTK8_9THEM</name>
<dbReference type="eggNOG" id="ENOG502ZA73">
    <property type="taxonomic scope" value="Bacteria"/>
</dbReference>
<sequence length="500" mass="56588">MNTNPPIKVDYTPTGNFWIDNGLVHLLIKKGPGIYPANDLLRELRNDLLQPTGKMDQYYDQNTKQLVTYPKLGWIAPASHFIKVNDTSSNKISVAGKEYRTAPANPELNLKYKSKIADCEICGTHGLVVDTSMWIFPMVAAVDKFGNFYSGSKKGTLLCPRCAVAGVACYLSLLWVVQGRQTLHIFLFHGDLKDLELLRKEVIDYLKLSESKAGNVKLPFYGDYPHETILALLLELFSHIGSSKTLSDERRKILASIFGVETAAVGSKGSKLSLYCLSGSIEGTRQVFKARHLSNITQLHALYKLYEGWIAALADSQNPKQALTQVFRQFTVSQKQREETIWREKIAWAILEFSDPLPYVEDYLFEGKLRSDNKTPLVWGTVNVIDYYCKEVLSMEEKLIKVLMGFGSNLGKQSAEKKDMSVLYALRNAKNVEEYLKVLNDAQFRFEMMVPREIVELQEESKIFNTPWVRVKTLLSIYAMNSYLRTLKGGNEGQGGEKDE</sequence>
<dbReference type="AlphaFoldDB" id="F7YTK8"/>
<evidence type="ECO:0000313" key="1">
    <source>
        <dbReference type="EMBL" id="AEH51230.1"/>
    </source>
</evidence>
<accession>F7YTK8</accession>
<dbReference type="PATRIC" id="fig|688269.3.peg.1192"/>
<dbReference type="KEGG" id="tta:Theth_1157"/>
<protein>
    <submittedName>
        <fullName evidence="1">Uncharacterized protein</fullName>
    </submittedName>
</protein>
<proteinExistence type="predicted"/>
<dbReference type="RefSeq" id="WP_013932449.1">
    <property type="nucleotide sequence ID" value="NC_015707.1"/>
</dbReference>
<keyword evidence="2" id="KW-1185">Reference proteome</keyword>
<dbReference type="STRING" id="688269.Theth_1157"/>
<gene>
    <name evidence="1" type="ORF">Theth_1157</name>
</gene>
<evidence type="ECO:0000313" key="2">
    <source>
        <dbReference type="Proteomes" id="UP000006804"/>
    </source>
</evidence>
<organism evidence="1 2">
    <name type="scientific">Pseudothermotoga thermarum DSM 5069</name>
    <dbReference type="NCBI Taxonomy" id="688269"/>
    <lineage>
        <taxon>Bacteria</taxon>
        <taxon>Thermotogati</taxon>
        <taxon>Thermotogota</taxon>
        <taxon>Thermotogae</taxon>
        <taxon>Thermotogales</taxon>
        <taxon>Thermotogaceae</taxon>
        <taxon>Pseudothermotoga</taxon>
    </lineage>
</organism>